<evidence type="ECO:0000313" key="2">
    <source>
        <dbReference type="EMBL" id="JAD24440.1"/>
    </source>
</evidence>
<organism evidence="2">
    <name type="scientific">Arundo donax</name>
    <name type="common">Giant reed</name>
    <name type="synonym">Donax arundinaceus</name>
    <dbReference type="NCBI Taxonomy" id="35708"/>
    <lineage>
        <taxon>Eukaryota</taxon>
        <taxon>Viridiplantae</taxon>
        <taxon>Streptophyta</taxon>
        <taxon>Embryophyta</taxon>
        <taxon>Tracheophyta</taxon>
        <taxon>Spermatophyta</taxon>
        <taxon>Magnoliopsida</taxon>
        <taxon>Liliopsida</taxon>
        <taxon>Poales</taxon>
        <taxon>Poaceae</taxon>
        <taxon>PACMAD clade</taxon>
        <taxon>Arundinoideae</taxon>
        <taxon>Arundineae</taxon>
        <taxon>Arundo</taxon>
    </lineage>
</organism>
<dbReference type="AlphaFoldDB" id="A0A0A8YGK8"/>
<reference evidence="2" key="1">
    <citation type="submission" date="2014-09" db="EMBL/GenBank/DDBJ databases">
        <authorList>
            <person name="Magalhaes I.L.F."/>
            <person name="Oliveira U."/>
            <person name="Santos F.R."/>
            <person name="Vidigal T.H.D.A."/>
            <person name="Brescovit A.D."/>
            <person name="Santos A.J."/>
        </authorList>
    </citation>
    <scope>NUCLEOTIDE SEQUENCE</scope>
    <source>
        <tissue evidence="2">Shoot tissue taken approximately 20 cm above the soil surface</tissue>
    </source>
</reference>
<feature type="region of interest" description="Disordered" evidence="1">
    <location>
        <begin position="1"/>
        <end position="51"/>
    </location>
</feature>
<protein>
    <submittedName>
        <fullName evidence="2">Uncharacterized protein</fullName>
    </submittedName>
</protein>
<reference evidence="2" key="2">
    <citation type="journal article" date="2015" name="Data Brief">
        <title>Shoot transcriptome of the giant reed, Arundo donax.</title>
        <authorList>
            <person name="Barrero R.A."/>
            <person name="Guerrero F.D."/>
            <person name="Moolhuijzen P."/>
            <person name="Goolsby J.A."/>
            <person name="Tidwell J."/>
            <person name="Bellgard S.E."/>
            <person name="Bellgard M.I."/>
        </authorList>
    </citation>
    <scope>NUCLEOTIDE SEQUENCE</scope>
    <source>
        <tissue evidence="2">Shoot tissue taken approximately 20 cm above the soil surface</tissue>
    </source>
</reference>
<sequence>MSRRSRRRGREHCRATQRGGAAVQGESPHRRQSQEEAAGGWCRSSGGKSDR</sequence>
<dbReference type="EMBL" id="GBRH01273455">
    <property type="protein sequence ID" value="JAD24440.1"/>
    <property type="molecule type" value="Transcribed_RNA"/>
</dbReference>
<feature type="compositionally biased region" description="Basic residues" evidence="1">
    <location>
        <begin position="1"/>
        <end position="11"/>
    </location>
</feature>
<name>A0A0A8YGK8_ARUDO</name>
<accession>A0A0A8YGK8</accession>
<evidence type="ECO:0000256" key="1">
    <source>
        <dbReference type="SAM" id="MobiDB-lite"/>
    </source>
</evidence>
<proteinExistence type="predicted"/>